<evidence type="ECO:0000259" key="6">
    <source>
        <dbReference type="Pfam" id="PF09864"/>
    </source>
</evidence>
<dbReference type="InterPro" id="IPR036328">
    <property type="entry name" value="MliC_sf"/>
</dbReference>
<evidence type="ECO:0000256" key="4">
    <source>
        <dbReference type="ARBA" id="ARBA00023288"/>
    </source>
</evidence>
<evidence type="ECO:0000256" key="5">
    <source>
        <dbReference type="SAM" id="SignalP"/>
    </source>
</evidence>
<dbReference type="Pfam" id="PF09864">
    <property type="entry name" value="MliC"/>
    <property type="match status" value="1"/>
</dbReference>
<dbReference type="AlphaFoldDB" id="A0A7W6E341"/>
<gene>
    <name evidence="7" type="ORF">GGR95_001496</name>
</gene>
<reference evidence="7 8" key="1">
    <citation type="submission" date="2020-08" db="EMBL/GenBank/DDBJ databases">
        <title>Genomic Encyclopedia of Type Strains, Phase IV (KMG-IV): sequencing the most valuable type-strain genomes for metagenomic binning, comparative biology and taxonomic classification.</title>
        <authorList>
            <person name="Goeker M."/>
        </authorList>
    </citation>
    <scope>NUCLEOTIDE SEQUENCE [LARGE SCALE GENOMIC DNA]</scope>
    <source>
        <strain evidence="7 8">DSM 102234</strain>
    </source>
</reference>
<evidence type="ECO:0000313" key="7">
    <source>
        <dbReference type="EMBL" id="MBB3993865.1"/>
    </source>
</evidence>
<evidence type="ECO:0000256" key="3">
    <source>
        <dbReference type="ARBA" id="ARBA00023139"/>
    </source>
</evidence>
<feature type="domain" description="C-type lysozyme inhibitor" evidence="6">
    <location>
        <begin position="40"/>
        <end position="106"/>
    </location>
</feature>
<keyword evidence="3" id="KW-0564">Palmitate</keyword>
<keyword evidence="4" id="KW-0449">Lipoprotein</keyword>
<feature type="signal peptide" evidence="5">
    <location>
        <begin position="1"/>
        <end position="18"/>
    </location>
</feature>
<dbReference type="Proteomes" id="UP000530268">
    <property type="component" value="Unassembled WGS sequence"/>
</dbReference>
<evidence type="ECO:0000313" key="8">
    <source>
        <dbReference type="Proteomes" id="UP000530268"/>
    </source>
</evidence>
<proteinExistence type="predicted"/>
<sequence>MRSVLFCLALLGFSGAVAADVTVSIPLVNSPSSSVMSETYSCSDGNPLTVQYVNSGANALAIIPLDGEDRIFVNVVSGSGATYVSGASTWSTKGESAMLETEMESGNNMECELAEGAAASE</sequence>
<dbReference type="SUPFAM" id="SSF141488">
    <property type="entry name" value="YdhA-like"/>
    <property type="match status" value="1"/>
</dbReference>
<accession>A0A7W6E341</accession>
<organism evidence="7 8">
    <name type="scientific">Sulfitobacter undariae</name>
    <dbReference type="NCBI Taxonomy" id="1563671"/>
    <lineage>
        <taxon>Bacteria</taxon>
        <taxon>Pseudomonadati</taxon>
        <taxon>Pseudomonadota</taxon>
        <taxon>Alphaproteobacteria</taxon>
        <taxon>Rhodobacterales</taxon>
        <taxon>Roseobacteraceae</taxon>
        <taxon>Sulfitobacter</taxon>
    </lineage>
</organism>
<keyword evidence="8" id="KW-1185">Reference proteome</keyword>
<dbReference type="Gene3D" id="2.40.128.200">
    <property type="match status" value="1"/>
</dbReference>
<feature type="chain" id="PRO_5031523396" evidence="5">
    <location>
        <begin position="19"/>
        <end position="121"/>
    </location>
</feature>
<keyword evidence="2" id="KW-0472">Membrane</keyword>
<name>A0A7W6E341_9RHOB</name>
<evidence type="ECO:0000256" key="2">
    <source>
        <dbReference type="ARBA" id="ARBA00023136"/>
    </source>
</evidence>
<dbReference type="InterPro" id="IPR018660">
    <property type="entry name" value="MliC"/>
</dbReference>
<keyword evidence="1 5" id="KW-0732">Signal</keyword>
<protein>
    <submittedName>
        <fullName evidence="7">Membrane-bound inhibitor of C-type lysozyme</fullName>
    </submittedName>
</protein>
<dbReference type="EMBL" id="JACIEI010000003">
    <property type="protein sequence ID" value="MBB3993865.1"/>
    <property type="molecule type" value="Genomic_DNA"/>
</dbReference>
<dbReference type="RefSeq" id="WP_184564334.1">
    <property type="nucleotide sequence ID" value="NZ_JACIEI010000003.1"/>
</dbReference>
<comment type="caution">
    <text evidence="7">The sequence shown here is derived from an EMBL/GenBank/DDBJ whole genome shotgun (WGS) entry which is preliminary data.</text>
</comment>
<evidence type="ECO:0000256" key="1">
    <source>
        <dbReference type="ARBA" id="ARBA00022729"/>
    </source>
</evidence>